<sequence>MKLKLLITVYFCIVSIFSGLAQSEIKTIYQKDNPPLSVRGTNHGVFILEKRNDLGFNLSVYSLKDESNSEFKIDNSNNLSVLSFKVFNSEFGLLLGGTSTSKFTAVFGSVNNENQYLETIDMDIPDGFTPEELIFDGVHLYCLGSYLNRKHIILFQNNSFVFVPLVINDLNQIIDILSLDEGPGFVLRSYIKNQLIIYSSKDLREPYNTLIIDDNTNSEALIYSHNGSYAAELNQSLIRIYSNQAIYEQEIVTTNEQEGLLISGVFEHDNSATIILDRFEDQTRTKNVYERVLKNKKYEYATVKKTVFDQRNFLEKKIFRFHEKLSEPINVKTEFAIKEKTIPLNYFHSDSELTTVSTLYNSEGIAIELNINSWELKSSNKLSSGEINQIKDIESIPFFGGWLVMGNRYLYEQNNKRVYTIMFYEK</sequence>
<accession>A0A848IV43</accession>
<dbReference type="Proteomes" id="UP000559010">
    <property type="component" value="Unassembled WGS sequence"/>
</dbReference>
<gene>
    <name evidence="1" type="ORF">HH304_01725</name>
</gene>
<comment type="caution">
    <text evidence="1">The sequence shown here is derived from an EMBL/GenBank/DDBJ whole genome shotgun (WGS) entry which is preliminary data.</text>
</comment>
<dbReference type="EMBL" id="JABBNU010000001">
    <property type="protein sequence ID" value="NMM47101.1"/>
    <property type="molecule type" value="Genomic_DNA"/>
</dbReference>
<dbReference type="RefSeq" id="WP_169677714.1">
    <property type="nucleotide sequence ID" value="NZ_JABBNU010000001.1"/>
</dbReference>
<keyword evidence="2" id="KW-1185">Reference proteome</keyword>
<evidence type="ECO:0000313" key="1">
    <source>
        <dbReference type="EMBL" id="NMM47101.1"/>
    </source>
</evidence>
<evidence type="ECO:0000313" key="2">
    <source>
        <dbReference type="Proteomes" id="UP000559010"/>
    </source>
</evidence>
<proteinExistence type="predicted"/>
<protein>
    <submittedName>
        <fullName evidence="1">Uncharacterized protein</fullName>
    </submittedName>
</protein>
<dbReference type="AlphaFoldDB" id="A0A848IV43"/>
<name>A0A848IV43_9BACT</name>
<reference evidence="1 2" key="1">
    <citation type="submission" date="2020-04" db="EMBL/GenBank/DDBJ databases">
        <title>Flammeovirgaceae bacterium KN852 isolated from deep sea.</title>
        <authorList>
            <person name="Zhang D.-C."/>
        </authorList>
    </citation>
    <scope>NUCLEOTIDE SEQUENCE [LARGE SCALE GENOMIC DNA]</scope>
    <source>
        <strain evidence="1 2">KN852</strain>
    </source>
</reference>
<organism evidence="1 2">
    <name type="scientific">Marinigracilibium pacificum</name>
    <dbReference type="NCBI Taxonomy" id="2729599"/>
    <lineage>
        <taxon>Bacteria</taxon>
        <taxon>Pseudomonadati</taxon>
        <taxon>Bacteroidota</taxon>
        <taxon>Cytophagia</taxon>
        <taxon>Cytophagales</taxon>
        <taxon>Flammeovirgaceae</taxon>
        <taxon>Marinigracilibium</taxon>
    </lineage>
</organism>